<dbReference type="RefSeq" id="WP_039105683.1">
    <property type="nucleotide sequence ID" value="NZ_CALYQC010000019.1"/>
</dbReference>
<gene>
    <name evidence="2" type="ORF">DKK76_09665</name>
    <name evidence="1" type="ORF">FPB0191_01962</name>
</gene>
<dbReference type="Proteomes" id="UP000030901">
    <property type="component" value="Chromosome"/>
</dbReference>
<reference evidence="1 3" key="1">
    <citation type="journal article" date="2014" name="Appl. Environ. Microbiol.">
        <title>Gut symbionts from distinct hosts exhibit genotoxic activity via divergent colibactin biosynthetic pathways.</title>
        <authorList>
            <person name="Engel P."/>
            <person name="Vizcaino M.I."/>
            <person name="Crawford J.M."/>
        </authorList>
    </citation>
    <scope>NUCLEOTIDE SEQUENCE [LARGE SCALE GENOMIC DNA]</scope>
    <source>
        <strain evidence="1 3">PEB0191</strain>
    </source>
</reference>
<dbReference type="OrthoDB" id="8966094at2"/>
<evidence type="ECO:0000313" key="2">
    <source>
        <dbReference type="EMBL" id="PXY94706.1"/>
    </source>
</evidence>
<reference evidence="2 4" key="2">
    <citation type="submission" date="2018-05" db="EMBL/GenBank/DDBJ databases">
        <title>Reference genomes for bee gut microbiota database.</title>
        <authorList>
            <person name="Ellegaard K.M."/>
        </authorList>
    </citation>
    <scope>NUCLEOTIDE SEQUENCE [LARGE SCALE GENOMIC DNA]</scope>
    <source>
        <strain evidence="2 4">ESL0167</strain>
    </source>
</reference>
<dbReference type="Proteomes" id="UP000247838">
    <property type="component" value="Unassembled WGS sequence"/>
</dbReference>
<proteinExistence type="predicted"/>
<dbReference type="AlphaFoldDB" id="A0A0A7S2V6"/>
<evidence type="ECO:0000313" key="3">
    <source>
        <dbReference type="Proteomes" id="UP000030901"/>
    </source>
</evidence>
<evidence type="ECO:0000313" key="4">
    <source>
        <dbReference type="Proteomes" id="UP000247838"/>
    </source>
</evidence>
<dbReference type="EMBL" id="QGLM01000018">
    <property type="protein sequence ID" value="PXY94706.1"/>
    <property type="molecule type" value="Genomic_DNA"/>
</dbReference>
<protein>
    <submittedName>
        <fullName evidence="1">Uncharacterized protein</fullName>
    </submittedName>
</protein>
<organism evidence="1 3">
    <name type="scientific">Frischella perrara</name>
    <dbReference type="NCBI Taxonomy" id="1267021"/>
    <lineage>
        <taxon>Bacteria</taxon>
        <taxon>Pseudomonadati</taxon>
        <taxon>Pseudomonadota</taxon>
        <taxon>Gammaproteobacteria</taxon>
        <taxon>Orbales</taxon>
        <taxon>Orbaceae</taxon>
        <taxon>Frischella</taxon>
    </lineage>
</organism>
<accession>A0A0A7S2V6</accession>
<evidence type="ECO:0000313" key="1">
    <source>
        <dbReference type="EMBL" id="AJA45773.1"/>
    </source>
</evidence>
<dbReference type="KEGG" id="fpp:FPB0191_01962"/>
<sequence>MTFTEVVNTFADSLPGTDSYVKLRKAMQKLIHEDPNNASVYFLIFGFARTYVMLYEDQEVSPQFAEDNQKLMLSYLKILDEALKKADGAYLYQALNRVINEYENSKKVF</sequence>
<keyword evidence="3" id="KW-1185">Reference proteome</keyword>
<dbReference type="HOGENOM" id="CLU_173925_0_0_6"/>
<name>A0A0A7S2V6_FRIPE</name>
<dbReference type="EMBL" id="CP009056">
    <property type="protein sequence ID" value="AJA45773.1"/>
    <property type="molecule type" value="Genomic_DNA"/>
</dbReference>